<dbReference type="CDD" id="cd19071">
    <property type="entry name" value="AKR_AKR1-5-like"/>
    <property type="match status" value="1"/>
</dbReference>
<protein>
    <recommendedName>
        <fullName evidence="5">2-dehydropantolactone reductase</fullName>
        <ecNumber evidence="4">1.1.1.358</ecNumber>
    </recommendedName>
    <alternativeName>
        <fullName evidence="5">2-dehydropantolactone reductase</fullName>
    </alternativeName>
    <alternativeName>
        <fullName evidence="6">Ketopantoyl-lactone reductase</fullName>
    </alternativeName>
</protein>
<sequence length="324" mass="36851">MTSSIHKMTKLTTKFALSKQSTYTLNNGLKIPIAGYGVYLIPKEKTKDLVYQALVAGYRHVDSAIAYHNQKQAAEGIAKFLQDFPDKAKREDIFFTTKINENAQGYQGTKKAIEDIAKDVKSSIGYVDLVLIHWPFSTKETRLGTYKALQEFVLNPENPTLEIKSIGVSNYGVKHLEELFNWEEYKVKPVVDQVELHPWLPRVDLREYLSKHNILLEAYSPLTRGEKFNDPELVSLSKKYNISPGQILLKWGYLQGFIVLAKTATPSRIKENLDALPDAGTEDLELNEEIVKTLHKPDSKGVHTWGGRDPTLWDRNDSSKAWNE</sequence>
<comment type="caution">
    <text evidence="8">The sequence shown here is derived from an EMBL/GenBank/DDBJ whole genome shotgun (WGS) entry which is preliminary data.</text>
</comment>
<dbReference type="Proteomes" id="UP000694255">
    <property type="component" value="Unassembled WGS sequence"/>
</dbReference>
<keyword evidence="9" id="KW-1185">Reference proteome</keyword>
<keyword evidence="1" id="KW-0560">Oxidoreductase</keyword>
<dbReference type="InterPro" id="IPR023210">
    <property type="entry name" value="NADP_OxRdtase_dom"/>
</dbReference>
<dbReference type="PANTHER" id="PTHR43827">
    <property type="entry name" value="2,5-DIKETO-D-GLUCONIC ACID REDUCTASE"/>
    <property type="match status" value="1"/>
</dbReference>
<evidence type="ECO:0000256" key="1">
    <source>
        <dbReference type="ARBA" id="ARBA00023002"/>
    </source>
</evidence>
<dbReference type="FunFam" id="3.20.20.100:FF:000002">
    <property type="entry name" value="2,5-diketo-D-gluconic acid reductase A"/>
    <property type="match status" value="1"/>
</dbReference>
<dbReference type="AlphaFoldDB" id="A0A8J5QE36"/>
<evidence type="ECO:0000256" key="5">
    <source>
        <dbReference type="ARBA" id="ARBA00079693"/>
    </source>
</evidence>
<dbReference type="Pfam" id="PF00248">
    <property type="entry name" value="Aldo_ket_red"/>
    <property type="match status" value="1"/>
</dbReference>
<evidence type="ECO:0000259" key="7">
    <source>
        <dbReference type="Pfam" id="PF00248"/>
    </source>
</evidence>
<dbReference type="PIRSF" id="PIRSF000097">
    <property type="entry name" value="AKR"/>
    <property type="match status" value="1"/>
</dbReference>
<dbReference type="GO" id="GO:0047011">
    <property type="term" value="F:2-dehydropantolactone reductase (A-specific) activity"/>
    <property type="evidence" value="ECO:0007669"/>
    <property type="project" value="UniProtKB-ARBA"/>
</dbReference>
<dbReference type="EMBL" id="JAGSYN010000144">
    <property type="protein sequence ID" value="KAG7663126.1"/>
    <property type="molecule type" value="Genomic_DNA"/>
</dbReference>
<proteinExistence type="predicted"/>
<accession>A0A8J5QE36</accession>
<dbReference type="PROSITE" id="PS00063">
    <property type="entry name" value="ALDOKETO_REDUCTASE_3"/>
    <property type="match status" value="1"/>
</dbReference>
<comment type="catalytic activity">
    <reaction evidence="2">
        <text>(R)-pantolactone + NADP(+) = 2-dehydropantolactone + NADPH + H(+)</text>
        <dbReference type="Rhea" id="RHEA:18981"/>
        <dbReference type="ChEBI" id="CHEBI:15378"/>
        <dbReference type="ChEBI" id="CHEBI:16719"/>
        <dbReference type="ChEBI" id="CHEBI:18395"/>
        <dbReference type="ChEBI" id="CHEBI:57783"/>
        <dbReference type="ChEBI" id="CHEBI:58349"/>
        <dbReference type="EC" id="1.1.1.358"/>
    </reaction>
</comment>
<comment type="catalytic activity">
    <reaction evidence="3">
        <text>isatin + NADPH + H(+) = 3-hydroxyindolin-2-one + NADP(+)</text>
        <dbReference type="Rhea" id="RHEA:68608"/>
        <dbReference type="ChEBI" id="CHEBI:15378"/>
        <dbReference type="ChEBI" id="CHEBI:27539"/>
        <dbReference type="ChEBI" id="CHEBI:28536"/>
        <dbReference type="ChEBI" id="CHEBI:57783"/>
        <dbReference type="ChEBI" id="CHEBI:58349"/>
    </reaction>
</comment>
<dbReference type="RefSeq" id="XP_049263358.1">
    <property type="nucleotide sequence ID" value="XM_049407146.1"/>
</dbReference>
<dbReference type="InterPro" id="IPR020471">
    <property type="entry name" value="AKR"/>
</dbReference>
<dbReference type="PROSITE" id="PS00062">
    <property type="entry name" value="ALDOKETO_REDUCTASE_2"/>
    <property type="match status" value="1"/>
</dbReference>
<dbReference type="GO" id="GO:0042180">
    <property type="term" value="P:ketone metabolic process"/>
    <property type="evidence" value="ECO:0007669"/>
    <property type="project" value="UniProtKB-ARBA"/>
</dbReference>
<organism evidence="8 9">
    <name type="scientific">[Candida] subhashii</name>
    <dbReference type="NCBI Taxonomy" id="561895"/>
    <lineage>
        <taxon>Eukaryota</taxon>
        <taxon>Fungi</taxon>
        <taxon>Dikarya</taxon>
        <taxon>Ascomycota</taxon>
        <taxon>Saccharomycotina</taxon>
        <taxon>Pichiomycetes</taxon>
        <taxon>Debaryomycetaceae</taxon>
        <taxon>Spathaspora</taxon>
    </lineage>
</organism>
<dbReference type="InterPro" id="IPR018170">
    <property type="entry name" value="Aldo/ket_reductase_CS"/>
</dbReference>
<dbReference type="PANTHER" id="PTHR43827:SF13">
    <property type="entry name" value="ALDO_KETO REDUCTASE FAMILY PROTEIN"/>
    <property type="match status" value="1"/>
</dbReference>
<evidence type="ECO:0000256" key="6">
    <source>
        <dbReference type="ARBA" id="ARBA00081322"/>
    </source>
</evidence>
<evidence type="ECO:0000256" key="4">
    <source>
        <dbReference type="ARBA" id="ARBA00066965"/>
    </source>
</evidence>
<evidence type="ECO:0000256" key="2">
    <source>
        <dbReference type="ARBA" id="ARBA00050878"/>
    </source>
</evidence>
<feature type="domain" description="NADP-dependent oxidoreductase" evidence="7">
    <location>
        <begin position="41"/>
        <end position="276"/>
    </location>
</feature>
<evidence type="ECO:0000256" key="3">
    <source>
        <dbReference type="ARBA" id="ARBA00051098"/>
    </source>
</evidence>
<reference evidence="8 9" key="1">
    <citation type="journal article" date="2021" name="DNA Res.">
        <title>Genome analysis of Candida subhashii reveals its hybrid nature and dual mitochondrial genome conformations.</title>
        <authorList>
            <person name="Mixao V."/>
            <person name="Hegedusova E."/>
            <person name="Saus E."/>
            <person name="Pryszcz L.P."/>
            <person name="Cillingova A."/>
            <person name="Nosek J."/>
            <person name="Gabaldon T."/>
        </authorList>
    </citation>
    <scope>NUCLEOTIDE SEQUENCE [LARGE SCALE GENOMIC DNA]</scope>
    <source>
        <strain evidence="8 9">CBS 10753</strain>
    </source>
</reference>
<evidence type="ECO:0000313" key="9">
    <source>
        <dbReference type="Proteomes" id="UP000694255"/>
    </source>
</evidence>
<dbReference type="EC" id="1.1.1.358" evidence="4"/>
<dbReference type="OrthoDB" id="416253at2759"/>
<evidence type="ECO:0000313" key="8">
    <source>
        <dbReference type="EMBL" id="KAG7663126.1"/>
    </source>
</evidence>
<gene>
    <name evidence="8" type="ORF">J8A68_003304</name>
</gene>
<dbReference type="GeneID" id="73470105"/>
<name>A0A8J5QE36_9ASCO</name>